<dbReference type="InterPro" id="IPR007137">
    <property type="entry name" value="DUF348"/>
</dbReference>
<dbReference type="InterPro" id="IPR059180">
    <property type="entry name" value="3D_YorM"/>
</dbReference>
<keyword evidence="1" id="KW-0732">Signal</keyword>
<dbReference type="RefSeq" id="WP_021366614.1">
    <property type="nucleotide sequence ID" value="NZ_BBYB01000069.1"/>
</dbReference>
<dbReference type="Pfam" id="PF06725">
    <property type="entry name" value="3D"/>
    <property type="match status" value="1"/>
</dbReference>
<dbReference type="GO" id="GO:0009254">
    <property type="term" value="P:peptidoglycan turnover"/>
    <property type="evidence" value="ECO:0007669"/>
    <property type="project" value="InterPro"/>
</dbReference>
<organism evidence="6">
    <name type="scientific">Clostridioides difficile</name>
    <name type="common">Peptoclostridium difficile</name>
    <dbReference type="NCBI Taxonomy" id="1496"/>
    <lineage>
        <taxon>Bacteria</taxon>
        <taxon>Bacillati</taxon>
        <taxon>Bacillota</taxon>
        <taxon>Clostridia</taxon>
        <taxon>Peptostreptococcales</taxon>
        <taxon>Peptostreptococcaceae</taxon>
        <taxon>Clostridioides</taxon>
    </lineage>
</organism>
<name>A0A069B1U1_CLODI</name>
<feature type="transmembrane region" description="Helical" evidence="2">
    <location>
        <begin position="7"/>
        <end position="29"/>
    </location>
</feature>
<dbReference type="EMBL" id="LK932515">
    <property type="protein sequence ID" value="CDS87087.1"/>
    <property type="molecule type" value="Genomic_DNA"/>
</dbReference>
<dbReference type="Gene3D" id="2.40.40.10">
    <property type="entry name" value="RlpA-like domain"/>
    <property type="match status" value="1"/>
</dbReference>
<dbReference type="PANTHER" id="PTHR39160:SF4">
    <property type="entry name" value="RESUSCITATION-PROMOTING FACTOR RPFB"/>
    <property type="match status" value="1"/>
</dbReference>
<dbReference type="GO" id="GO:0019867">
    <property type="term" value="C:outer membrane"/>
    <property type="evidence" value="ECO:0007669"/>
    <property type="project" value="InterPro"/>
</dbReference>
<gene>
    <name evidence="6" type="ORF">BN1095_710022</name>
    <name evidence="5" type="ORF">BN1096_610007</name>
    <name evidence="4" type="ORF">BN1097_600004</name>
</gene>
<dbReference type="Pfam" id="PF03990">
    <property type="entry name" value="DUF348"/>
    <property type="match status" value="1"/>
</dbReference>
<dbReference type="CDD" id="cd14667">
    <property type="entry name" value="3D_containing_proteins"/>
    <property type="match status" value="1"/>
</dbReference>
<evidence type="ECO:0000313" key="6">
    <source>
        <dbReference type="EMBL" id="CDT74662.1"/>
    </source>
</evidence>
<dbReference type="SMART" id="SM01208">
    <property type="entry name" value="G5"/>
    <property type="match status" value="1"/>
</dbReference>
<dbReference type="InterPro" id="IPR010611">
    <property type="entry name" value="3D_dom"/>
</dbReference>
<evidence type="ECO:0000259" key="3">
    <source>
        <dbReference type="PROSITE" id="PS51109"/>
    </source>
</evidence>
<evidence type="ECO:0000313" key="5">
    <source>
        <dbReference type="EMBL" id="CDS87087.1"/>
    </source>
</evidence>
<dbReference type="AlphaFoldDB" id="A0A069B1U1"/>
<dbReference type="InterPro" id="IPR036908">
    <property type="entry name" value="RlpA-like_sf"/>
</dbReference>
<dbReference type="InterPro" id="IPR051933">
    <property type="entry name" value="Resuscitation_pf_RpfB"/>
</dbReference>
<protein>
    <submittedName>
        <fullName evidence="4">Putative exported protein</fullName>
    </submittedName>
</protein>
<evidence type="ECO:0000256" key="1">
    <source>
        <dbReference type="ARBA" id="ARBA00022729"/>
    </source>
</evidence>
<accession>A0A069B1U1</accession>
<sequence>MEKREKRIIISSLLSVSILMGLVSIYSILNKEDIILTVKGQEQKVSSFKKTVEELLDEQGVKYNFEDKINPSLDTELKDDMKIKVVKVTKSKKEEIEKIPFDTKHVNDSNLLKGKSKVYQEGQEGEKKLVYNLTYHDGKLVKKVLSKEVISKEPTTKIIKYGTKEKVLIASRGANIRGGKHMKVVATAYAGDTITSTGTTPRWGVIAVDPRVIPYGTKVYIPKLGMTFVAEDCGGAIKGNRIDIFMNSEGKASNWGRKSIDIYLH</sequence>
<dbReference type="PROSITE" id="PS51109">
    <property type="entry name" value="G5"/>
    <property type="match status" value="1"/>
</dbReference>
<dbReference type="EMBL" id="LK933416">
    <property type="protein sequence ID" value="CDT74662.1"/>
    <property type="molecule type" value="Genomic_DNA"/>
</dbReference>
<proteinExistence type="predicted"/>
<reference evidence="6" key="1">
    <citation type="submission" date="2014-07" db="EMBL/GenBank/DDBJ databases">
        <authorList>
            <person name="Monot Marc"/>
        </authorList>
    </citation>
    <scope>NUCLEOTIDE SEQUENCE</scope>
    <source>
        <strain evidence="6">7032989</strain>
        <strain evidence="4">7032994</strain>
    </source>
</reference>
<evidence type="ECO:0000313" key="4">
    <source>
        <dbReference type="EMBL" id="CDS86778.1"/>
    </source>
</evidence>
<keyword evidence="2" id="KW-0472">Membrane</keyword>
<evidence type="ECO:0000256" key="2">
    <source>
        <dbReference type="SAM" id="Phobius"/>
    </source>
</evidence>
<dbReference type="GO" id="GO:0004553">
    <property type="term" value="F:hydrolase activity, hydrolyzing O-glycosyl compounds"/>
    <property type="evidence" value="ECO:0007669"/>
    <property type="project" value="InterPro"/>
</dbReference>
<dbReference type="SUPFAM" id="SSF50685">
    <property type="entry name" value="Barwin-like endoglucanases"/>
    <property type="match status" value="1"/>
</dbReference>
<dbReference type="Pfam" id="PF07501">
    <property type="entry name" value="G5"/>
    <property type="match status" value="1"/>
</dbReference>
<dbReference type="PANTHER" id="PTHR39160">
    <property type="entry name" value="CELL WALL-BINDING PROTEIN YOCH"/>
    <property type="match status" value="1"/>
</dbReference>
<feature type="domain" description="G5" evidence="3">
    <location>
        <begin position="85"/>
        <end position="165"/>
    </location>
</feature>
<keyword evidence="2" id="KW-0812">Transmembrane</keyword>
<dbReference type="InterPro" id="IPR011098">
    <property type="entry name" value="G5_dom"/>
</dbReference>
<keyword evidence="2" id="KW-1133">Transmembrane helix</keyword>
<dbReference type="Gene3D" id="2.20.230.10">
    <property type="entry name" value="Resuscitation-promoting factor rpfb"/>
    <property type="match status" value="1"/>
</dbReference>
<dbReference type="EMBL" id="LK932399">
    <property type="protein sequence ID" value="CDS86778.1"/>
    <property type="molecule type" value="Genomic_DNA"/>
</dbReference>